<dbReference type="EMBL" id="RJJE01000017">
    <property type="protein sequence ID" value="RNI27396.1"/>
    <property type="molecule type" value="Genomic_DNA"/>
</dbReference>
<dbReference type="Pfam" id="PF08327">
    <property type="entry name" value="AHSA1"/>
    <property type="match status" value="1"/>
</dbReference>
<sequence length="174" mass="19685">MENQTHAPATAEEQDFVITRVFDAPREQVFKAWTQEDSLKQWYGPKGYTLGISEFNLQPGGALHYSIRMGSGPKMWGKFVYREINSPEQLVYVNTFADEDGNITRAPFSATWPLEMLNFLTLTEPDGQTTLTLRGRPLNATQEERQTYAQGHTSMHQAFSGTMDQLAAYLAKVN</sequence>
<reference evidence="3 4" key="1">
    <citation type="submission" date="2018-11" db="EMBL/GenBank/DDBJ databases">
        <title>Rufibacter latericius sp. nov., isolated from water in Baiyang Lake.</title>
        <authorList>
            <person name="Yang Y."/>
        </authorList>
    </citation>
    <scope>NUCLEOTIDE SEQUENCE [LARGE SCALE GENOMIC DNA]</scope>
    <source>
        <strain evidence="3 4">MCC P1</strain>
    </source>
</reference>
<evidence type="ECO:0000313" key="3">
    <source>
        <dbReference type="EMBL" id="RNI27396.1"/>
    </source>
</evidence>
<dbReference type="OrthoDB" id="118413at2"/>
<dbReference type="CDD" id="cd07814">
    <property type="entry name" value="SRPBCC_CalC_Aha1-like"/>
    <property type="match status" value="1"/>
</dbReference>
<accession>A0A3M9MPE5</accession>
<organism evidence="3 4">
    <name type="scientific">Rufibacter immobilis</name>
    <dbReference type="NCBI Taxonomy" id="1348778"/>
    <lineage>
        <taxon>Bacteria</taxon>
        <taxon>Pseudomonadati</taxon>
        <taxon>Bacteroidota</taxon>
        <taxon>Cytophagia</taxon>
        <taxon>Cytophagales</taxon>
        <taxon>Hymenobacteraceae</taxon>
        <taxon>Rufibacter</taxon>
    </lineage>
</organism>
<dbReference type="InterPro" id="IPR023393">
    <property type="entry name" value="START-like_dom_sf"/>
</dbReference>
<evidence type="ECO:0000313" key="4">
    <source>
        <dbReference type="Proteomes" id="UP000271010"/>
    </source>
</evidence>
<dbReference type="RefSeq" id="WP_123133864.1">
    <property type="nucleotide sequence ID" value="NZ_RJJE01000017.1"/>
</dbReference>
<proteinExistence type="inferred from homology"/>
<feature type="domain" description="Activator of Hsp90 ATPase homologue 1/2-like C-terminal" evidence="2">
    <location>
        <begin position="23"/>
        <end position="170"/>
    </location>
</feature>
<evidence type="ECO:0000259" key="2">
    <source>
        <dbReference type="Pfam" id="PF08327"/>
    </source>
</evidence>
<dbReference type="SUPFAM" id="SSF55961">
    <property type="entry name" value="Bet v1-like"/>
    <property type="match status" value="1"/>
</dbReference>
<comment type="caution">
    <text evidence="3">The sequence shown here is derived from an EMBL/GenBank/DDBJ whole genome shotgun (WGS) entry which is preliminary data.</text>
</comment>
<name>A0A3M9MPE5_9BACT</name>
<keyword evidence="4" id="KW-1185">Reference proteome</keyword>
<protein>
    <submittedName>
        <fullName evidence="3">SRPBCC domain-containing protein</fullName>
    </submittedName>
</protein>
<dbReference type="Proteomes" id="UP000271010">
    <property type="component" value="Unassembled WGS sequence"/>
</dbReference>
<gene>
    <name evidence="3" type="ORF">EFA69_14755</name>
</gene>
<evidence type="ECO:0000256" key="1">
    <source>
        <dbReference type="ARBA" id="ARBA00006817"/>
    </source>
</evidence>
<dbReference type="AlphaFoldDB" id="A0A3M9MPE5"/>
<dbReference type="InterPro" id="IPR013538">
    <property type="entry name" value="ASHA1/2-like_C"/>
</dbReference>
<dbReference type="Gene3D" id="3.30.530.20">
    <property type="match status" value="1"/>
</dbReference>
<comment type="similarity">
    <text evidence="1">Belongs to the AHA1 family.</text>
</comment>